<evidence type="ECO:0000256" key="3">
    <source>
        <dbReference type="ARBA" id="ARBA00023163"/>
    </source>
</evidence>
<name>A0ABT2JPX6_9ACTN</name>
<dbReference type="InterPro" id="IPR009057">
    <property type="entry name" value="Homeodomain-like_sf"/>
</dbReference>
<evidence type="ECO:0000259" key="5">
    <source>
        <dbReference type="PROSITE" id="PS01124"/>
    </source>
</evidence>
<dbReference type="InterPro" id="IPR018060">
    <property type="entry name" value="HTH_AraC"/>
</dbReference>
<keyword evidence="3" id="KW-0804">Transcription</keyword>
<dbReference type="InterPro" id="IPR050204">
    <property type="entry name" value="AraC_XylS_family_regulators"/>
</dbReference>
<keyword evidence="1" id="KW-0805">Transcription regulation</keyword>
<dbReference type="RefSeq" id="WP_260216912.1">
    <property type="nucleotide sequence ID" value="NZ_JAJAGO010000003.1"/>
</dbReference>
<dbReference type="PANTHER" id="PTHR46796">
    <property type="entry name" value="HTH-TYPE TRANSCRIPTIONAL ACTIVATOR RHAS-RELATED"/>
    <property type="match status" value="1"/>
</dbReference>
<gene>
    <name evidence="6" type="ORF">LHJ74_08030</name>
</gene>
<evidence type="ECO:0000256" key="4">
    <source>
        <dbReference type="SAM" id="MobiDB-lite"/>
    </source>
</evidence>
<dbReference type="SUPFAM" id="SSF46689">
    <property type="entry name" value="Homeodomain-like"/>
    <property type="match status" value="1"/>
</dbReference>
<comment type="caution">
    <text evidence="6">The sequence shown here is derived from an EMBL/GenBank/DDBJ whole genome shotgun (WGS) entry which is preliminary data.</text>
</comment>
<evidence type="ECO:0000256" key="2">
    <source>
        <dbReference type="ARBA" id="ARBA00023125"/>
    </source>
</evidence>
<proteinExistence type="predicted"/>
<feature type="compositionally biased region" description="Low complexity" evidence="4">
    <location>
        <begin position="1"/>
        <end position="12"/>
    </location>
</feature>
<keyword evidence="2" id="KW-0238">DNA-binding</keyword>
<dbReference type="SMART" id="SM00342">
    <property type="entry name" value="HTH_ARAC"/>
    <property type="match status" value="1"/>
</dbReference>
<feature type="domain" description="HTH araC/xylS-type" evidence="5">
    <location>
        <begin position="211"/>
        <end position="299"/>
    </location>
</feature>
<keyword evidence="7" id="KW-1185">Reference proteome</keyword>
<dbReference type="PANTHER" id="PTHR46796:SF15">
    <property type="entry name" value="BLL1074 PROTEIN"/>
    <property type="match status" value="1"/>
</dbReference>
<dbReference type="Pfam" id="PF12833">
    <property type="entry name" value="HTH_18"/>
    <property type="match status" value="1"/>
</dbReference>
<evidence type="ECO:0000256" key="1">
    <source>
        <dbReference type="ARBA" id="ARBA00023015"/>
    </source>
</evidence>
<organism evidence="6 7">
    <name type="scientific">Streptomyces gossypii</name>
    <dbReference type="NCBI Taxonomy" id="2883101"/>
    <lineage>
        <taxon>Bacteria</taxon>
        <taxon>Bacillati</taxon>
        <taxon>Actinomycetota</taxon>
        <taxon>Actinomycetes</taxon>
        <taxon>Kitasatosporales</taxon>
        <taxon>Streptomycetaceae</taxon>
        <taxon>Streptomyces</taxon>
    </lineage>
</organism>
<dbReference type="Proteomes" id="UP001156389">
    <property type="component" value="Unassembled WGS sequence"/>
</dbReference>
<dbReference type="PROSITE" id="PS01124">
    <property type="entry name" value="HTH_ARAC_FAMILY_2"/>
    <property type="match status" value="1"/>
</dbReference>
<feature type="compositionally biased region" description="Basic and acidic residues" evidence="4">
    <location>
        <begin position="13"/>
        <end position="24"/>
    </location>
</feature>
<accession>A0ABT2JPX6</accession>
<reference evidence="6 7" key="1">
    <citation type="submission" date="2021-10" db="EMBL/GenBank/DDBJ databases">
        <title>Streptomyces gossypii sp. nov., isolated from soil collected from cotton field.</title>
        <authorList>
            <person name="Ge X."/>
            <person name="Chen X."/>
            <person name="Liu W."/>
        </authorList>
    </citation>
    <scope>NUCLEOTIDE SEQUENCE [LARGE SCALE GENOMIC DNA]</scope>
    <source>
        <strain evidence="6 7">N2-109</strain>
    </source>
</reference>
<dbReference type="Gene3D" id="1.10.10.60">
    <property type="entry name" value="Homeodomain-like"/>
    <property type="match status" value="1"/>
</dbReference>
<protein>
    <submittedName>
        <fullName evidence="6">Helix-turn-helix domain-containing protein</fullName>
    </submittedName>
</protein>
<dbReference type="EMBL" id="JAJAGO010000003">
    <property type="protein sequence ID" value="MCT2589861.1"/>
    <property type="molecule type" value="Genomic_DNA"/>
</dbReference>
<sequence>MGSSQGSGTQDTGDARAQRPEQRRQQAAGGSYSFVRAPQPRGGAIASMIGYRVTDGDPFLHRGLPSPALTLVFSLDEPIVSGESAAHAESARAYRTEIVVGGLHQRPAYVRQPSDQAGIQLAVHPLAARALLGIPARELTRIADEGSDVLGSQASLVREQLCDQSGWAERFTTLTDFLRQRAAAGAERGSGVRPEVAEAWRWLASRRGTGSMDGLARHVALSARQLTTLFRQEVGMSPKQVSRLMRWERAQQAVTSAVADERRPDLAAIAVRCGFYDHSHLVRDFHQYTGLSPTAWITEERRNIQAGGHRNGEGWQV</sequence>
<evidence type="ECO:0000313" key="6">
    <source>
        <dbReference type="EMBL" id="MCT2589861.1"/>
    </source>
</evidence>
<evidence type="ECO:0000313" key="7">
    <source>
        <dbReference type="Proteomes" id="UP001156389"/>
    </source>
</evidence>
<feature type="region of interest" description="Disordered" evidence="4">
    <location>
        <begin position="1"/>
        <end position="38"/>
    </location>
</feature>